<dbReference type="InterPro" id="IPR050553">
    <property type="entry name" value="Thioredoxin_ResA/DsbE_sf"/>
</dbReference>
<evidence type="ECO:0000256" key="1">
    <source>
        <dbReference type="SAM" id="Phobius"/>
    </source>
</evidence>
<keyword evidence="1" id="KW-0472">Membrane</keyword>
<feature type="domain" description="Thioredoxin" evidence="2">
    <location>
        <begin position="41"/>
        <end position="175"/>
    </location>
</feature>
<dbReference type="PANTHER" id="PTHR42852:SF17">
    <property type="entry name" value="THIOREDOXIN-LIKE PROTEIN HI_1115"/>
    <property type="match status" value="1"/>
</dbReference>
<dbReference type="CDD" id="cd03011">
    <property type="entry name" value="TlpA_like_ScsD_MtbDsbE"/>
    <property type="match status" value="1"/>
</dbReference>
<reference evidence="3 4" key="1">
    <citation type="journal article" date="2020" name="Microorganisms">
        <title>Osmotic Adaptation and Compatible Solute Biosynthesis of Phototrophic Bacteria as Revealed from Genome Analyses.</title>
        <authorList>
            <person name="Imhoff J.F."/>
            <person name="Rahn T."/>
            <person name="Kunzel S."/>
            <person name="Keller A."/>
            <person name="Neulinger S.C."/>
        </authorList>
    </citation>
    <scope>NUCLEOTIDE SEQUENCE [LARGE SCALE GENOMIC DNA]</scope>
    <source>
        <strain evidence="3 4">DSM 21303</strain>
    </source>
</reference>
<evidence type="ECO:0000313" key="4">
    <source>
        <dbReference type="Proteomes" id="UP001138802"/>
    </source>
</evidence>
<dbReference type="Pfam" id="PF00578">
    <property type="entry name" value="AhpC-TSA"/>
    <property type="match status" value="1"/>
</dbReference>
<sequence>MSSTPRPKTSTPMRARLRDWAFNLLLVILVIVAVQWWKARPLVSGEAPALQGRDLNGHQVTLQAFRGTPVLVYFWATWCPVCVLMADSIQTIAHDYPVITIAMQSGGMQELTAAMQESGHDYRVIPDPSGTIARDWGVSGVPSAFVIDAQGRISFRGVGLSTEPGLRLRLWMAAD</sequence>
<dbReference type="EMBL" id="NRSD01000003">
    <property type="protein sequence ID" value="MBK1644044.1"/>
    <property type="molecule type" value="Genomic_DNA"/>
</dbReference>
<dbReference type="InterPro" id="IPR036249">
    <property type="entry name" value="Thioredoxin-like_sf"/>
</dbReference>
<protein>
    <recommendedName>
        <fullName evidence="2">Thioredoxin domain-containing protein</fullName>
    </recommendedName>
</protein>
<dbReference type="GO" id="GO:0016209">
    <property type="term" value="F:antioxidant activity"/>
    <property type="evidence" value="ECO:0007669"/>
    <property type="project" value="InterPro"/>
</dbReference>
<proteinExistence type="predicted"/>
<keyword evidence="1" id="KW-0812">Transmembrane</keyword>
<dbReference type="Proteomes" id="UP001138802">
    <property type="component" value="Unassembled WGS sequence"/>
</dbReference>
<dbReference type="PANTHER" id="PTHR42852">
    <property type="entry name" value="THIOL:DISULFIDE INTERCHANGE PROTEIN DSBE"/>
    <property type="match status" value="1"/>
</dbReference>
<dbReference type="RefSeq" id="WP_200386840.1">
    <property type="nucleotide sequence ID" value="NZ_NRSD01000003.1"/>
</dbReference>
<dbReference type="InterPro" id="IPR013766">
    <property type="entry name" value="Thioredoxin_domain"/>
</dbReference>
<organism evidence="3 4">
    <name type="scientific">Thiocapsa imhoffii</name>
    <dbReference type="NCBI Taxonomy" id="382777"/>
    <lineage>
        <taxon>Bacteria</taxon>
        <taxon>Pseudomonadati</taxon>
        <taxon>Pseudomonadota</taxon>
        <taxon>Gammaproteobacteria</taxon>
        <taxon>Chromatiales</taxon>
        <taxon>Chromatiaceae</taxon>
        <taxon>Thiocapsa</taxon>
    </lineage>
</organism>
<keyword evidence="4" id="KW-1185">Reference proteome</keyword>
<dbReference type="InterPro" id="IPR000866">
    <property type="entry name" value="AhpC/TSA"/>
</dbReference>
<evidence type="ECO:0000313" key="3">
    <source>
        <dbReference type="EMBL" id="MBK1644044.1"/>
    </source>
</evidence>
<dbReference type="PROSITE" id="PS51352">
    <property type="entry name" value="THIOREDOXIN_2"/>
    <property type="match status" value="1"/>
</dbReference>
<dbReference type="GO" id="GO:0016491">
    <property type="term" value="F:oxidoreductase activity"/>
    <property type="evidence" value="ECO:0007669"/>
    <property type="project" value="InterPro"/>
</dbReference>
<evidence type="ECO:0000259" key="2">
    <source>
        <dbReference type="PROSITE" id="PS51352"/>
    </source>
</evidence>
<dbReference type="Gene3D" id="3.40.30.10">
    <property type="entry name" value="Glutaredoxin"/>
    <property type="match status" value="1"/>
</dbReference>
<feature type="transmembrane region" description="Helical" evidence="1">
    <location>
        <begin position="20"/>
        <end position="37"/>
    </location>
</feature>
<keyword evidence="1" id="KW-1133">Transmembrane helix</keyword>
<dbReference type="SUPFAM" id="SSF52833">
    <property type="entry name" value="Thioredoxin-like"/>
    <property type="match status" value="1"/>
</dbReference>
<comment type="caution">
    <text evidence="3">The sequence shown here is derived from an EMBL/GenBank/DDBJ whole genome shotgun (WGS) entry which is preliminary data.</text>
</comment>
<dbReference type="AlphaFoldDB" id="A0A9X1B7N8"/>
<name>A0A9X1B7N8_9GAMM</name>
<accession>A0A9X1B7N8</accession>
<gene>
    <name evidence="3" type="ORF">CKO25_05115</name>
</gene>